<reference evidence="6 7" key="1">
    <citation type="journal article" date="2017" name="Genome Announc.">
        <title>Draft Genome Sequence of Agrobacterium tumefaciens Biovar 1 Strain 186, Isolated from Walnut.</title>
        <authorList>
            <person name="Poret-Peterson A.T."/>
            <person name="Bhatnagar S."/>
            <person name="McClean A.E."/>
            <person name="Kluepfel D.A."/>
        </authorList>
    </citation>
    <scope>NUCLEOTIDE SEQUENCE [LARGE SCALE GENOMIC DNA]</scope>
    <source>
        <strain evidence="6 7">186</strain>
    </source>
</reference>
<organism evidence="6 7">
    <name type="scientific">Agrobacterium tumefaciens</name>
    <dbReference type="NCBI Taxonomy" id="358"/>
    <lineage>
        <taxon>Bacteria</taxon>
        <taxon>Pseudomonadati</taxon>
        <taxon>Pseudomonadota</taxon>
        <taxon>Alphaproteobacteria</taxon>
        <taxon>Hyphomicrobiales</taxon>
        <taxon>Rhizobiaceae</taxon>
        <taxon>Rhizobium/Agrobacterium group</taxon>
        <taxon>Agrobacterium</taxon>
        <taxon>Agrobacterium tumefaciens complex</taxon>
    </lineage>
</organism>
<evidence type="ECO:0000256" key="3">
    <source>
        <dbReference type="ARBA" id="ARBA00022692"/>
    </source>
</evidence>
<evidence type="ECO:0000256" key="4">
    <source>
        <dbReference type="ARBA" id="ARBA00022989"/>
    </source>
</evidence>
<name>A0AAP9J8J5_AGRTU</name>
<evidence type="ECO:0000313" key="6">
    <source>
        <dbReference type="EMBL" id="QDY96442.1"/>
    </source>
</evidence>
<protein>
    <submittedName>
        <fullName evidence="6">Uncharacterized protein</fullName>
    </submittedName>
</protein>
<dbReference type="RefSeq" id="WP_080864654.1">
    <property type="nucleotide sequence ID" value="NZ_CP042275.2"/>
</dbReference>
<evidence type="ECO:0000256" key="1">
    <source>
        <dbReference type="ARBA" id="ARBA00004651"/>
    </source>
</evidence>
<proteinExistence type="predicted"/>
<dbReference type="Pfam" id="PF02653">
    <property type="entry name" value="BPD_transp_2"/>
    <property type="match status" value="1"/>
</dbReference>
<keyword evidence="3" id="KW-0812">Transmembrane</keyword>
<evidence type="ECO:0000313" key="7">
    <source>
        <dbReference type="Proteomes" id="UP000222296"/>
    </source>
</evidence>
<dbReference type="GO" id="GO:0022857">
    <property type="term" value="F:transmembrane transporter activity"/>
    <property type="evidence" value="ECO:0007669"/>
    <property type="project" value="InterPro"/>
</dbReference>
<keyword evidence="2" id="KW-1003">Cell membrane</keyword>
<sequence>MRKPRYGGCKFRSISAVAAIFCSIRLGTFDPLTGPERMLSAFEAVIPGGLGPIRGTLAGGVVLGISQAAGNRWLQWLVLLQTES</sequence>
<evidence type="ECO:0000256" key="2">
    <source>
        <dbReference type="ARBA" id="ARBA00022475"/>
    </source>
</evidence>
<evidence type="ECO:0000256" key="5">
    <source>
        <dbReference type="ARBA" id="ARBA00023136"/>
    </source>
</evidence>
<dbReference type="InterPro" id="IPR001851">
    <property type="entry name" value="ABC_transp_permease"/>
</dbReference>
<dbReference type="AlphaFoldDB" id="A0AAP9J8J5"/>
<dbReference type="GO" id="GO:0005886">
    <property type="term" value="C:plasma membrane"/>
    <property type="evidence" value="ECO:0007669"/>
    <property type="project" value="UniProtKB-SubCell"/>
</dbReference>
<gene>
    <name evidence="6" type="ORF">CG010_020035</name>
</gene>
<accession>A0AAP9J8J5</accession>
<dbReference type="Proteomes" id="UP000222296">
    <property type="component" value="Chromosome Linear"/>
</dbReference>
<keyword evidence="5" id="KW-0472">Membrane</keyword>
<comment type="subcellular location">
    <subcellularLocation>
        <location evidence="1">Cell membrane</location>
        <topology evidence="1">Multi-pass membrane protein</topology>
    </subcellularLocation>
</comment>
<dbReference type="EMBL" id="CP042275">
    <property type="protein sequence ID" value="QDY96442.1"/>
    <property type="molecule type" value="Genomic_DNA"/>
</dbReference>
<keyword evidence="4" id="KW-1133">Transmembrane helix</keyword>